<reference evidence="2" key="1">
    <citation type="journal article" date="2020" name="G3 (Bethesda)">
        <title>High-Quality Assemblies for Three Invasive Social Wasps from the &lt;i&gt;Vespula&lt;/i&gt; Genus.</title>
        <authorList>
            <person name="Harrop T.W.R."/>
            <person name="Guhlin J."/>
            <person name="McLaughlin G.M."/>
            <person name="Permina E."/>
            <person name="Stockwell P."/>
            <person name="Gilligan J."/>
            <person name="Le Lec M.F."/>
            <person name="Gruber M.A.M."/>
            <person name="Quinn O."/>
            <person name="Lovegrove M."/>
            <person name="Duncan E.J."/>
            <person name="Remnant E.J."/>
            <person name="Van Eeckhoven J."/>
            <person name="Graham B."/>
            <person name="Knapp R.A."/>
            <person name="Langford K.W."/>
            <person name="Kronenberg Z."/>
            <person name="Press M.O."/>
            <person name="Eacker S.M."/>
            <person name="Wilson-Rankin E.E."/>
            <person name="Purcell J."/>
            <person name="Lester P.J."/>
            <person name="Dearden P.K."/>
        </authorList>
    </citation>
    <scope>NUCLEOTIDE SEQUENCE</scope>
    <source>
        <strain evidence="2">Linc-1</strain>
    </source>
</reference>
<comment type="caution">
    <text evidence="2">The sequence shown here is derived from an EMBL/GenBank/DDBJ whole genome shotgun (WGS) entry which is preliminary data.</text>
</comment>
<keyword evidence="3" id="KW-1185">Reference proteome</keyword>
<feature type="compositionally biased region" description="Basic residues" evidence="1">
    <location>
        <begin position="1"/>
        <end position="16"/>
    </location>
</feature>
<evidence type="ECO:0000313" key="3">
    <source>
        <dbReference type="Proteomes" id="UP000617340"/>
    </source>
</evidence>
<dbReference type="AlphaFoldDB" id="A0A834KTR8"/>
<name>A0A834KTR8_VESGE</name>
<organism evidence="2 3">
    <name type="scientific">Vespula germanica</name>
    <name type="common">German yellow jacket</name>
    <name type="synonym">Paravespula germanica</name>
    <dbReference type="NCBI Taxonomy" id="30212"/>
    <lineage>
        <taxon>Eukaryota</taxon>
        <taxon>Metazoa</taxon>
        <taxon>Ecdysozoa</taxon>
        <taxon>Arthropoda</taxon>
        <taxon>Hexapoda</taxon>
        <taxon>Insecta</taxon>
        <taxon>Pterygota</taxon>
        <taxon>Neoptera</taxon>
        <taxon>Endopterygota</taxon>
        <taxon>Hymenoptera</taxon>
        <taxon>Apocrita</taxon>
        <taxon>Aculeata</taxon>
        <taxon>Vespoidea</taxon>
        <taxon>Vespidae</taxon>
        <taxon>Vespinae</taxon>
        <taxon>Vespula</taxon>
    </lineage>
</organism>
<dbReference type="EMBL" id="JACSDZ010000002">
    <property type="protein sequence ID" value="KAF7413874.1"/>
    <property type="molecule type" value="Genomic_DNA"/>
</dbReference>
<evidence type="ECO:0000313" key="2">
    <source>
        <dbReference type="EMBL" id="KAF7413874.1"/>
    </source>
</evidence>
<evidence type="ECO:0000256" key="1">
    <source>
        <dbReference type="SAM" id="MobiDB-lite"/>
    </source>
</evidence>
<sequence>MKKKNQKKKKKLKKKVPLPGVNSFDDRQVDSGVKASEMSRQRIRRIDRWSRVRCYGISWVGPKTQRRVPEGVKKEVGRVTMVIL</sequence>
<proteinExistence type="predicted"/>
<feature type="region of interest" description="Disordered" evidence="1">
    <location>
        <begin position="1"/>
        <end position="27"/>
    </location>
</feature>
<gene>
    <name evidence="2" type="ORF">HZH68_002363</name>
</gene>
<dbReference type="Proteomes" id="UP000617340">
    <property type="component" value="Unassembled WGS sequence"/>
</dbReference>
<accession>A0A834KTR8</accession>
<protein>
    <submittedName>
        <fullName evidence="2">Uncharacterized protein</fullName>
    </submittedName>
</protein>